<dbReference type="PANTHER" id="PTHR43546:SF3">
    <property type="entry name" value="UPF0173 METAL-DEPENDENT HYDROLASE MJ1163"/>
    <property type="match status" value="1"/>
</dbReference>
<dbReference type="Pfam" id="PF13483">
    <property type="entry name" value="Lactamase_B_3"/>
    <property type="match status" value="1"/>
</dbReference>
<dbReference type="InterPro" id="IPR050114">
    <property type="entry name" value="UPF0173_UPF0282_UlaG_hydrolase"/>
</dbReference>
<dbReference type="SUPFAM" id="SSF56281">
    <property type="entry name" value="Metallo-hydrolase/oxidoreductase"/>
    <property type="match status" value="1"/>
</dbReference>
<evidence type="ECO:0000313" key="5">
    <source>
        <dbReference type="Proteomes" id="UP000191680"/>
    </source>
</evidence>
<dbReference type="InterPro" id="IPR036866">
    <property type="entry name" value="RibonucZ/Hydroxyglut_hydro"/>
</dbReference>
<dbReference type="PANTHER" id="PTHR43546">
    <property type="entry name" value="UPF0173 METAL-DEPENDENT HYDROLASE MJ1163-RELATED"/>
    <property type="match status" value="1"/>
</dbReference>
<dbReference type="HAMAP" id="MF_00457">
    <property type="entry name" value="UPF0173"/>
    <property type="match status" value="1"/>
</dbReference>
<accession>A0A1V6LQE8</accession>
<gene>
    <name evidence="4" type="ORF">BUL40_11420</name>
</gene>
<evidence type="ECO:0000259" key="3">
    <source>
        <dbReference type="SMART" id="SM00849"/>
    </source>
</evidence>
<dbReference type="SMART" id="SM00849">
    <property type="entry name" value="Lactamase_B"/>
    <property type="match status" value="1"/>
</dbReference>
<dbReference type="RefSeq" id="WP_080319368.1">
    <property type="nucleotide sequence ID" value="NZ_MTBC01000007.1"/>
</dbReference>
<evidence type="ECO:0000256" key="2">
    <source>
        <dbReference type="HAMAP-Rule" id="MF_00457"/>
    </source>
</evidence>
<organism evidence="4 5">
    <name type="scientific">Croceivirga radicis</name>
    <dbReference type="NCBI Taxonomy" id="1929488"/>
    <lineage>
        <taxon>Bacteria</taxon>
        <taxon>Pseudomonadati</taxon>
        <taxon>Bacteroidota</taxon>
        <taxon>Flavobacteriia</taxon>
        <taxon>Flavobacteriales</taxon>
        <taxon>Flavobacteriaceae</taxon>
        <taxon>Croceivirga</taxon>
    </lineage>
</organism>
<sequence>MRITFLGHASFQIEIDNTVLLIDPFISANELASHIDVNKLKADYILITHGHQDHVLDVETIAKNNPEAKLISNYEIIQWYGEKGLNGHPMNHGGKFTFDFGTLKYVSAIHSSILPDGSYGGNPGGFVLTALDKTVYFAGDTALTMDMKLIPETCPPLDLAILPIGDNFTMGFEDASIAADFVQCNTVLGCHYNTFPPIKIDLDKAQQHFDNSGKKLLLPEIGESILI</sequence>
<keyword evidence="1 2" id="KW-0378">Hydrolase</keyword>
<dbReference type="AlphaFoldDB" id="A0A1V6LQE8"/>
<reference evidence="4 5" key="1">
    <citation type="submission" date="2016-12" db="EMBL/GenBank/DDBJ databases">
        <authorList>
            <person name="Song W.-J."/>
            <person name="Kurnit D.M."/>
        </authorList>
    </citation>
    <scope>NUCLEOTIDE SEQUENCE [LARGE SCALE GENOMIC DNA]</scope>
    <source>
        <strain evidence="4 5">HSG9</strain>
    </source>
</reference>
<evidence type="ECO:0000313" key="4">
    <source>
        <dbReference type="EMBL" id="OQD42368.1"/>
    </source>
</evidence>
<dbReference type="Gene3D" id="3.60.15.10">
    <property type="entry name" value="Ribonuclease Z/Hydroxyacylglutathione hydrolase-like"/>
    <property type="match status" value="1"/>
</dbReference>
<evidence type="ECO:0000256" key="1">
    <source>
        <dbReference type="ARBA" id="ARBA00022801"/>
    </source>
</evidence>
<comment type="similarity">
    <text evidence="2">Belongs to the UPF0173 family.</text>
</comment>
<keyword evidence="5" id="KW-1185">Reference proteome</keyword>
<dbReference type="OrthoDB" id="9789133at2"/>
<proteinExistence type="inferred from homology"/>
<dbReference type="EMBL" id="MTBC01000007">
    <property type="protein sequence ID" value="OQD42368.1"/>
    <property type="molecule type" value="Genomic_DNA"/>
</dbReference>
<name>A0A1V6LQE8_9FLAO</name>
<dbReference type="InterPro" id="IPR022877">
    <property type="entry name" value="UPF0173"/>
</dbReference>
<dbReference type="NCBIfam" id="NF001911">
    <property type="entry name" value="PRK00685.1"/>
    <property type="match status" value="1"/>
</dbReference>
<dbReference type="InterPro" id="IPR001279">
    <property type="entry name" value="Metallo-B-lactamas"/>
</dbReference>
<protein>
    <recommendedName>
        <fullName evidence="2">UPF0173 metal-dependent hydrolase BUL40_11420</fullName>
    </recommendedName>
</protein>
<dbReference type="GO" id="GO:0016787">
    <property type="term" value="F:hydrolase activity"/>
    <property type="evidence" value="ECO:0007669"/>
    <property type="project" value="UniProtKB-UniRule"/>
</dbReference>
<feature type="domain" description="Metallo-beta-lactamase" evidence="3">
    <location>
        <begin position="7"/>
        <end position="191"/>
    </location>
</feature>
<comment type="caution">
    <text evidence="4">The sequence shown here is derived from an EMBL/GenBank/DDBJ whole genome shotgun (WGS) entry which is preliminary data.</text>
</comment>
<dbReference type="Proteomes" id="UP000191680">
    <property type="component" value="Unassembled WGS sequence"/>
</dbReference>